<accession>A0A8T9BXI2</accession>
<dbReference type="Gene3D" id="3.40.1050.10">
    <property type="entry name" value="Carbonic anhydrase"/>
    <property type="match status" value="1"/>
</dbReference>
<comment type="function">
    <text evidence="5">Reversible hydration of carbon dioxide.</text>
</comment>
<evidence type="ECO:0000256" key="2">
    <source>
        <dbReference type="ARBA" id="ARBA00022723"/>
    </source>
</evidence>
<dbReference type="SUPFAM" id="SSF53056">
    <property type="entry name" value="beta-carbonic anhydrase, cab"/>
    <property type="match status" value="1"/>
</dbReference>
<reference evidence="6 7" key="1">
    <citation type="submission" date="2018-05" db="EMBL/GenBank/DDBJ databases">
        <title>Genome sequencing and assembly of the regulated plant pathogen Lachnellula willkommii and related sister species for the development of diagnostic species identification markers.</title>
        <authorList>
            <person name="Giroux E."/>
            <person name="Bilodeau G."/>
        </authorList>
    </citation>
    <scope>NUCLEOTIDE SEQUENCE [LARGE SCALE GENOMIC DNA]</scope>
    <source>
        <strain evidence="6 7">CBS 268.59</strain>
    </source>
</reference>
<protein>
    <recommendedName>
        <fullName evidence="5">Carbonic anhydrase</fullName>
        <ecNumber evidence="5">4.2.1.1</ecNumber>
    </recommendedName>
    <alternativeName>
        <fullName evidence="5">Carbonate dehydratase</fullName>
    </alternativeName>
</protein>
<dbReference type="Proteomes" id="UP000469558">
    <property type="component" value="Unassembled WGS sequence"/>
</dbReference>
<dbReference type="EC" id="4.2.1.1" evidence="5"/>
<comment type="caution">
    <text evidence="6">The sequence shown here is derived from an EMBL/GenBank/DDBJ whole genome shotgun (WGS) entry which is preliminary data.</text>
</comment>
<evidence type="ECO:0000313" key="6">
    <source>
        <dbReference type="EMBL" id="TVY58884.1"/>
    </source>
</evidence>
<organism evidence="6 7">
    <name type="scientific">Lachnellula suecica</name>
    <dbReference type="NCBI Taxonomy" id="602035"/>
    <lineage>
        <taxon>Eukaryota</taxon>
        <taxon>Fungi</taxon>
        <taxon>Dikarya</taxon>
        <taxon>Ascomycota</taxon>
        <taxon>Pezizomycotina</taxon>
        <taxon>Leotiomycetes</taxon>
        <taxon>Helotiales</taxon>
        <taxon>Lachnaceae</taxon>
        <taxon>Lachnellula</taxon>
    </lineage>
</organism>
<dbReference type="SMART" id="SM00947">
    <property type="entry name" value="Pro_CA"/>
    <property type="match status" value="1"/>
</dbReference>
<evidence type="ECO:0000256" key="4">
    <source>
        <dbReference type="PIRSR" id="PIRSR601765-1"/>
    </source>
</evidence>
<name>A0A8T9BXI2_9HELO</name>
<keyword evidence="3 4" id="KW-0862">Zinc</keyword>
<comment type="catalytic activity">
    <reaction evidence="5">
        <text>hydrogencarbonate + H(+) = CO2 + H2O</text>
        <dbReference type="Rhea" id="RHEA:10748"/>
        <dbReference type="ChEBI" id="CHEBI:15377"/>
        <dbReference type="ChEBI" id="CHEBI:15378"/>
        <dbReference type="ChEBI" id="CHEBI:16526"/>
        <dbReference type="ChEBI" id="CHEBI:17544"/>
        <dbReference type="EC" id="4.2.1.1"/>
    </reaction>
</comment>
<evidence type="ECO:0000256" key="1">
    <source>
        <dbReference type="ARBA" id="ARBA00006217"/>
    </source>
</evidence>
<keyword evidence="7" id="KW-1185">Reference proteome</keyword>
<dbReference type="PANTHER" id="PTHR43175:SF3">
    <property type="entry name" value="CARBON DISULFIDE HYDROLASE"/>
    <property type="match status" value="1"/>
</dbReference>
<comment type="cofactor">
    <cofactor evidence="4">
        <name>Zn(2+)</name>
        <dbReference type="ChEBI" id="CHEBI:29105"/>
    </cofactor>
    <text evidence="4">Binds 1 zinc ion per subunit.</text>
</comment>
<dbReference type="Pfam" id="PF00484">
    <property type="entry name" value="Pro_CA"/>
    <property type="match status" value="1"/>
</dbReference>
<evidence type="ECO:0000313" key="7">
    <source>
        <dbReference type="Proteomes" id="UP000469558"/>
    </source>
</evidence>
<gene>
    <name evidence="6" type="ORF">LSUE1_G008713</name>
</gene>
<proteinExistence type="inferred from homology"/>
<dbReference type="EMBL" id="QGMK01002409">
    <property type="protein sequence ID" value="TVY58884.1"/>
    <property type="molecule type" value="Genomic_DNA"/>
</dbReference>
<feature type="binding site" evidence="4">
    <location>
        <position position="98"/>
    </location>
    <ligand>
        <name>Zn(2+)</name>
        <dbReference type="ChEBI" id="CHEBI:29105"/>
    </ligand>
</feature>
<keyword evidence="2 4" id="KW-0479">Metal-binding</keyword>
<feature type="binding site" evidence="4">
    <location>
        <position position="48"/>
    </location>
    <ligand>
        <name>Zn(2+)</name>
        <dbReference type="ChEBI" id="CHEBI:29105"/>
    </ligand>
</feature>
<evidence type="ECO:0000256" key="5">
    <source>
        <dbReference type="RuleBase" id="RU003956"/>
    </source>
</evidence>
<dbReference type="PANTHER" id="PTHR43175">
    <property type="entry name" value="CARBONIC ANHYDRASE"/>
    <property type="match status" value="1"/>
</dbReference>
<dbReference type="GO" id="GO:0004089">
    <property type="term" value="F:carbonate dehydratase activity"/>
    <property type="evidence" value="ECO:0007669"/>
    <property type="project" value="UniProtKB-UniRule"/>
</dbReference>
<feature type="binding site" evidence="4">
    <location>
        <position position="46"/>
    </location>
    <ligand>
        <name>Zn(2+)</name>
        <dbReference type="ChEBI" id="CHEBI:29105"/>
    </ligand>
</feature>
<evidence type="ECO:0000256" key="3">
    <source>
        <dbReference type="ARBA" id="ARBA00022833"/>
    </source>
</evidence>
<dbReference type="OrthoDB" id="10248475at2759"/>
<feature type="binding site" evidence="4">
    <location>
        <position position="101"/>
    </location>
    <ligand>
        <name>Zn(2+)</name>
        <dbReference type="ChEBI" id="CHEBI:29105"/>
    </ligand>
</feature>
<dbReference type="InterPro" id="IPR036874">
    <property type="entry name" value="Carbonic_anhydrase_sf"/>
</dbReference>
<keyword evidence="5" id="KW-0456">Lyase</keyword>
<dbReference type="CDD" id="cd03379">
    <property type="entry name" value="beta_CA_cladeD"/>
    <property type="match status" value="1"/>
</dbReference>
<sequence>MSNSKLAYILTRNATYAQKHTSPGSLLARINARKSAGIQGTVIISCSDPRIPPETFLALEKGEAAIIRNAGGRTRDAVRSLVALDAVGNLGTIIVVHHTDCGMSHTDEAGFRAKTEARHPGIAASEPGLVFGAIRDPEETVVEDVEFLKSFPGFGEQMDVVGLVLDTHTGLVKQVV</sequence>
<comment type="similarity">
    <text evidence="1 5">Belongs to the beta-class carbonic anhydrase family.</text>
</comment>
<dbReference type="AlphaFoldDB" id="A0A8T9BXI2"/>
<dbReference type="GO" id="GO:0008270">
    <property type="term" value="F:zinc ion binding"/>
    <property type="evidence" value="ECO:0007669"/>
    <property type="project" value="UniProtKB-UniRule"/>
</dbReference>
<dbReference type="InterPro" id="IPR001765">
    <property type="entry name" value="Carbonic_anhydrase"/>
</dbReference>